<gene>
    <name evidence="2" type="ORF">AAFF_G00203470</name>
</gene>
<evidence type="ECO:0000313" key="3">
    <source>
        <dbReference type="Proteomes" id="UP001221898"/>
    </source>
</evidence>
<accession>A0AAD7WUU6</accession>
<sequence>MGICRRDVAVHGNAALWLVEVLCATGTSSSAFCRLRTERACALAHQHCIGVASESLARLEVPWKKRRATTAPAGIFRERLRKKSMERSDCLSVDPFQFGVVTHILQAEEVVSVSGDNPPNTDAVPALGPLTELPLFPAHSA</sequence>
<dbReference type="Proteomes" id="UP001221898">
    <property type="component" value="Unassembled WGS sequence"/>
</dbReference>
<feature type="chain" id="PRO_5042093596" evidence="1">
    <location>
        <begin position="30"/>
        <end position="141"/>
    </location>
</feature>
<evidence type="ECO:0000313" key="2">
    <source>
        <dbReference type="EMBL" id="KAJ8410366.1"/>
    </source>
</evidence>
<proteinExistence type="predicted"/>
<protein>
    <submittedName>
        <fullName evidence="2">Uncharacterized protein</fullName>
    </submittedName>
</protein>
<evidence type="ECO:0000256" key="1">
    <source>
        <dbReference type="SAM" id="SignalP"/>
    </source>
</evidence>
<dbReference type="AlphaFoldDB" id="A0AAD7WUU6"/>
<comment type="caution">
    <text evidence="2">The sequence shown here is derived from an EMBL/GenBank/DDBJ whole genome shotgun (WGS) entry which is preliminary data.</text>
</comment>
<keyword evidence="3" id="KW-1185">Reference proteome</keyword>
<keyword evidence="1" id="KW-0732">Signal</keyword>
<feature type="signal peptide" evidence="1">
    <location>
        <begin position="1"/>
        <end position="29"/>
    </location>
</feature>
<name>A0AAD7WUU6_9TELE</name>
<organism evidence="2 3">
    <name type="scientific">Aldrovandia affinis</name>
    <dbReference type="NCBI Taxonomy" id="143900"/>
    <lineage>
        <taxon>Eukaryota</taxon>
        <taxon>Metazoa</taxon>
        <taxon>Chordata</taxon>
        <taxon>Craniata</taxon>
        <taxon>Vertebrata</taxon>
        <taxon>Euteleostomi</taxon>
        <taxon>Actinopterygii</taxon>
        <taxon>Neopterygii</taxon>
        <taxon>Teleostei</taxon>
        <taxon>Notacanthiformes</taxon>
        <taxon>Halosauridae</taxon>
        <taxon>Aldrovandia</taxon>
    </lineage>
</organism>
<dbReference type="EMBL" id="JAINUG010000027">
    <property type="protein sequence ID" value="KAJ8410366.1"/>
    <property type="molecule type" value="Genomic_DNA"/>
</dbReference>
<reference evidence="2" key="1">
    <citation type="journal article" date="2023" name="Science">
        <title>Genome structures resolve the early diversification of teleost fishes.</title>
        <authorList>
            <person name="Parey E."/>
            <person name="Louis A."/>
            <person name="Montfort J."/>
            <person name="Bouchez O."/>
            <person name="Roques C."/>
            <person name="Iampietro C."/>
            <person name="Lluch J."/>
            <person name="Castinel A."/>
            <person name="Donnadieu C."/>
            <person name="Desvignes T."/>
            <person name="Floi Bucao C."/>
            <person name="Jouanno E."/>
            <person name="Wen M."/>
            <person name="Mejri S."/>
            <person name="Dirks R."/>
            <person name="Jansen H."/>
            <person name="Henkel C."/>
            <person name="Chen W.J."/>
            <person name="Zahm M."/>
            <person name="Cabau C."/>
            <person name="Klopp C."/>
            <person name="Thompson A.W."/>
            <person name="Robinson-Rechavi M."/>
            <person name="Braasch I."/>
            <person name="Lecointre G."/>
            <person name="Bobe J."/>
            <person name="Postlethwait J.H."/>
            <person name="Berthelot C."/>
            <person name="Roest Crollius H."/>
            <person name="Guiguen Y."/>
        </authorList>
    </citation>
    <scope>NUCLEOTIDE SEQUENCE</scope>
    <source>
        <strain evidence="2">NC1722</strain>
    </source>
</reference>